<dbReference type="EMBL" id="JELX01004182">
    <property type="protein sequence ID" value="KYF50018.1"/>
    <property type="molecule type" value="Genomic_DNA"/>
</dbReference>
<accession>A0A150P3D0</accession>
<evidence type="ECO:0000313" key="2">
    <source>
        <dbReference type="Proteomes" id="UP000075604"/>
    </source>
</evidence>
<protein>
    <recommendedName>
        <fullName evidence="3">EVE domain-containing protein</fullName>
    </recommendedName>
</protein>
<dbReference type="AlphaFoldDB" id="A0A150P3D0"/>
<sequence length="381" mass="42841">MTYWLGSFNGTTYAEFQKAEAKVLGFRAGAQSEAAFKRIKPGDIIVGYLTGVGRWVAVLDVIGPSKTKAKIWKDDDFPLRLDVQPRILLKPEHGVPLDDLEGRVDFYADASMKGTFKGFLRKSPNRFQRDEDGALIVKLIQGAQKKPVFRAVPAWKLARKLRYYVEQGEGGRKIEAHVTVPEPEEPPAPVQAAPEDEGPAATTRHTEIQWTLLTLGAEMGLDVWVARNDRSRAWKGKKLGELSRMVQKLPTQFNEATTRTIELIDVLWLKGNSIVAAFEVECTTSIYSGLLRMSDLLSLQPNLDIKLYLVAPEERRDKVEQEIQRPTFALREKALPEVCGFLPFNKLCETVEGIRKLQLASSLQPNFLEKVAEYFAQEPDA</sequence>
<organism evidence="1 2">
    <name type="scientific">Sorangium cellulosum</name>
    <name type="common">Polyangium cellulosum</name>
    <dbReference type="NCBI Taxonomy" id="56"/>
    <lineage>
        <taxon>Bacteria</taxon>
        <taxon>Pseudomonadati</taxon>
        <taxon>Myxococcota</taxon>
        <taxon>Polyangia</taxon>
        <taxon>Polyangiales</taxon>
        <taxon>Polyangiaceae</taxon>
        <taxon>Sorangium</taxon>
    </lineage>
</organism>
<gene>
    <name evidence="1" type="ORF">BE04_37935</name>
</gene>
<reference evidence="1 2" key="1">
    <citation type="submission" date="2014-02" db="EMBL/GenBank/DDBJ databases">
        <title>The small core and large imbalanced accessory genome model reveals a collaborative survival strategy of Sorangium cellulosum strains in nature.</title>
        <authorList>
            <person name="Han K."/>
            <person name="Peng R."/>
            <person name="Blom J."/>
            <person name="Li Y.-Z."/>
        </authorList>
    </citation>
    <scope>NUCLEOTIDE SEQUENCE [LARGE SCALE GENOMIC DNA]</scope>
    <source>
        <strain evidence="1 2">So0157-18</strain>
    </source>
</reference>
<comment type="caution">
    <text evidence="1">The sequence shown here is derived from an EMBL/GenBank/DDBJ whole genome shotgun (WGS) entry which is preliminary data.</text>
</comment>
<evidence type="ECO:0000313" key="1">
    <source>
        <dbReference type="EMBL" id="KYF50018.1"/>
    </source>
</evidence>
<dbReference type="Proteomes" id="UP000075604">
    <property type="component" value="Unassembled WGS sequence"/>
</dbReference>
<evidence type="ECO:0008006" key="3">
    <source>
        <dbReference type="Google" id="ProtNLM"/>
    </source>
</evidence>
<dbReference type="Gene3D" id="3.10.590.10">
    <property type="entry name" value="ph1033 like domains"/>
    <property type="match status" value="1"/>
</dbReference>
<proteinExistence type="predicted"/>
<name>A0A150P3D0_SORCE</name>